<evidence type="ECO:0000259" key="3">
    <source>
        <dbReference type="Pfam" id="PF12697"/>
    </source>
</evidence>
<gene>
    <name evidence="4" type="ORF">GCM10023320_78890</name>
</gene>
<dbReference type="PANTHER" id="PTHR43194:SF2">
    <property type="entry name" value="PEROXISOMAL MEMBRANE PROTEIN LPX1"/>
    <property type="match status" value="1"/>
</dbReference>
<comment type="caution">
    <text evidence="4">The sequence shown here is derived from an EMBL/GenBank/DDBJ whole genome shotgun (WGS) entry which is preliminary data.</text>
</comment>
<reference evidence="5" key="1">
    <citation type="journal article" date="2019" name="Int. J. Syst. Evol. Microbiol.">
        <title>The Global Catalogue of Microorganisms (GCM) 10K type strain sequencing project: providing services to taxonomists for standard genome sequencing and annotation.</title>
        <authorList>
            <consortium name="The Broad Institute Genomics Platform"/>
            <consortium name="The Broad Institute Genome Sequencing Center for Infectious Disease"/>
            <person name="Wu L."/>
            <person name="Ma J."/>
        </authorList>
    </citation>
    <scope>NUCLEOTIDE SEQUENCE [LARGE SCALE GENOMIC DNA]</scope>
    <source>
        <strain evidence="5">JCM 18302</strain>
    </source>
</reference>
<evidence type="ECO:0000313" key="4">
    <source>
        <dbReference type="EMBL" id="GAA5140796.1"/>
    </source>
</evidence>
<evidence type="ECO:0000256" key="1">
    <source>
        <dbReference type="SAM" id="MobiDB-lite"/>
    </source>
</evidence>
<dbReference type="SUPFAM" id="SSF53474">
    <property type="entry name" value="alpha/beta-Hydrolases"/>
    <property type="match status" value="1"/>
</dbReference>
<keyword evidence="5" id="KW-1185">Reference proteome</keyword>
<feature type="domain" description="AB hydrolase-1" evidence="3">
    <location>
        <begin position="86"/>
        <end position="343"/>
    </location>
</feature>
<feature type="transmembrane region" description="Helical" evidence="2">
    <location>
        <begin position="6"/>
        <end position="27"/>
    </location>
</feature>
<keyword evidence="2" id="KW-0472">Membrane</keyword>
<keyword evidence="2" id="KW-1133">Transmembrane helix</keyword>
<dbReference type="InterPro" id="IPR000073">
    <property type="entry name" value="AB_hydrolase_1"/>
</dbReference>
<dbReference type="InterPro" id="IPR050228">
    <property type="entry name" value="Carboxylesterase_BioH"/>
</dbReference>
<proteinExistence type="predicted"/>
<evidence type="ECO:0000256" key="2">
    <source>
        <dbReference type="SAM" id="Phobius"/>
    </source>
</evidence>
<dbReference type="EMBL" id="BAABJO010000049">
    <property type="protein sequence ID" value="GAA5140796.1"/>
    <property type="molecule type" value="Genomic_DNA"/>
</dbReference>
<name>A0ABP9P4S0_9PSEU</name>
<dbReference type="GO" id="GO:0016787">
    <property type="term" value="F:hydrolase activity"/>
    <property type="evidence" value="ECO:0007669"/>
    <property type="project" value="UniProtKB-KW"/>
</dbReference>
<accession>A0ABP9P4S0</accession>
<dbReference type="Pfam" id="PF12697">
    <property type="entry name" value="Abhydrolase_6"/>
    <property type="match status" value="1"/>
</dbReference>
<organism evidence="4 5">
    <name type="scientific">Pseudonocardia adelaidensis</name>
    <dbReference type="NCBI Taxonomy" id="648754"/>
    <lineage>
        <taxon>Bacteria</taxon>
        <taxon>Bacillati</taxon>
        <taxon>Actinomycetota</taxon>
        <taxon>Actinomycetes</taxon>
        <taxon>Pseudonocardiales</taxon>
        <taxon>Pseudonocardiaceae</taxon>
        <taxon>Pseudonocardia</taxon>
    </lineage>
</organism>
<dbReference type="Gene3D" id="3.40.50.1820">
    <property type="entry name" value="alpha/beta hydrolase"/>
    <property type="match status" value="1"/>
</dbReference>
<dbReference type="PANTHER" id="PTHR43194">
    <property type="entry name" value="HYDROLASE ALPHA/BETA FOLD FAMILY"/>
    <property type="match status" value="1"/>
</dbReference>
<sequence>MRRGQIWGAVAGAAGAAVTGVAVGVAARKHSRVAADRRRLETQLSEKPPLLAGLPESEPSSVTADDGVRISCEEIEAKDGNPALTVVLVHGFALDRRTWHFQRQSLPALTDPSIRVVLYDQRSHGRSERAPRESCTIEQLGHDLDAVIRALAPDGPLVLVGHSMGGMTIMALAEQNPELFTERVVGVALVATSAGEVGSAGLPGTLLSRHNPLTRGVGLLARVQPTLVETARRALGDVIWSLTRSFAYGDRNVAPWLVDLVDTMISTNAVGALIDFADTVNSHNRVAALPALAGCEVLVAAGDADRVIPSTHSDVIAAELPDARLVRFPGVGHLPMLEQPAAMDEALVDLIRRSADRVRPRRFRWRA</sequence>
<feature type="region of interest" description="Disordered" evidence="1">
    <location>
        <begin position="37"/>
        <end position="64"/>
    </location>
</feature>
<protein>
    <submittedName>
        <fullName evidence="4">Alpha/beta hydrolase</fullName>
    </submittedName>
</protein>
<dbReference type="InterPro" id="IPR029058">
    <property type="entry name" value="AB_hydrolase_fold"/>
</dbReference>
<dbReference type="Proteomes" id="UP001500804">
    <property type="component" value="Unassembled WGS sequence"/>
</dbReference>
<dbReference type="RefSeq" id="WP_345612719.1">
    <property type="nucleotide sequence ID" value="NZ_BAABJO010000049.1"/>
</dbReference>
<keyword evidence="2" id="KW-0812">Transmembrane</keyword>
<evidence type="ECO:0000313" key="5">
    <source>
        <dbReference type="Proteomes" id="UP001500804"/>
    </source>
</evidence>
<keyword evidence="4" id="KW-0378">Hydrolase</keyword>